<feature type="repeat" description="ANK" evidence="6">
    <location>
        <begin position="140"/>
        <end position="161"/>
    </location>
</feature>
<dbReference type="PROSITE" id="PS50305">
    <property type="entry name" value="SIRTUIN"/>
    <property type="match status" value="1"/>
</dbReference>
<dbReference type="InterPro" id="IPR002110">
    <property type="entry name" value="Ankyrin_rpt"/>
</dbReference>
<evidence type="ECO:0000256" key="1">
    <source>
        <dbReference type="ARBA" id="ARBA00006988"/>
    </source>
</evidence>
<dbReference type="Pfam" id="PF02146">
    <property type="entry name" value="SIR2"/>
    <property type="match status" value="1"/>
</dbReference>
<keyword evidence="2" id="KW-0808">Transferase</keyword>
<dbReference type="OMA" id="DFRECDC"/>
<keyword evidence="7" id="KW-0862">Zinc</keyword>
<organism evidence="9 10">
    <name type="scientific">Heterostelium pallidum (strain ATCC 26659 / Pp 5 / PN500)</name>
    <name type="common">Cellular slime mold</name>
    <name type="synonym">Polysphondylium pallidum</name>
    <dbReference type="NCBI Taxonomy" id="670386"/>
    <lineage>
        <taxon>Eukaryota</taxon>
        <taxon>Amoebozoa</taxon>
        <taxon>Evosea</taxon>
        <taxon>Eumycetozoa</taxon>
        <taxon>Dictyostelia</taxon>
        <taxon>Acytosteliales</taxon>
        <taxon>Acytosteliaceae</taxon>
        <taxon>Heterostelium</taxon>
    </lineage>
</organism>
<comment type="caution">
    <text evidence="9">The sequence shown here is derived from an EMBL/GenBank/DDBJ whole genome shotgun (WGS) entry which is preliminary data.</text>
</comment>
<dbReference type="Gene3D" id="3.40.50.1220">
    <property type="entry name" value="TPP-binding domain"/>
    <property type="match status" value="1"/>
</dbReference>
<keyword evidence="5 6" id="KW-0040">ANK repeat</keyword>
<protein>
    <submittedName>
        <fullName evidence="9">Ankyrin repeat-containing protein</fullName>
    </submittedName>
</protein>
<proteinExistence type="inferred from homology"/>
<feature type="repeat" description="ANK" evidence="6">
    <location>
        <begin position="271"/>
        <end position="303"/>
    </location>
</feature>
<keyword evidence="7" id="KW-0479">Metal-binding</keyword>
<evidence type="ECO:0000313" key="9">
    <source>
        <dbReference type="EMBL" id="EFA80812.1"/>
    </source>
</evidence>
<dbReference type="Gene3D" id="3.30.1600.10">
    <property type="entry name" value="SIR2/SIRT2 'Small Domain"/>
    <property type="match status" value="1"/>
</dbReference>
<evidence type="ECO:0000256" key="2">
    <source>
        <dbReference type="ARBA" id="ARBA00022679"/>
    </source>
</evidence>
<dbReference type="GO" id="GO:0070403">
    <property type="term" value="F:NAD+ binding"/>
    <property type="evidence" value="ECO:0007669"/>
    <property type="project" value="InterPro"/>
</dbReference>
<dbReference type="PROSITE" id="PS50297">
    <property type="entry name" value="ANK_REP_REGION"/>
    <property type="match status" value="4"/>
</dbReference>
<dbReference type="Gene3D" id="1.25.40.20">
    <property type="entry name" value="Ankyrin repeat-containing domain"/>
    <property type="match status" value="4"/>
</dbReference>
<dbReference type="EMBL" id="ADBJ01000028">
    <property type="protein sequence ID" value="EFA80812.1"/>
    <property type="molecule type" value="Genomic_DNA"/>
</dbReference>
<dbReference type="InterPro" id="IPR050889">
    <property type="entry name" value="Dendritic_Spine_Reg/Scaffold"/>
</dbReference>
<evidence type="ECO:0000256" key="3">
    <source>
        <dbReference type="ARBA" id="ARBA00022737"/>
    </source>
</evidence>
<name>D3BD20_HETP5</name>
<dbReference type="PANTHER" id="PTHR24166">
    <property type="entry name" value="ROLLING PEBBLES, ISOFORM B"/>
    <property type="match status" value="1"/>
</dbReference>
<dbReference type="RefSeq" id="XP_020432931.1">
    <property type="nucleotide sequence ID" value="XM_020577257.1"/>
</dbReference>
<dbReference type="SUPFAM" id="SSF48403">
    <property type="entry name" value="Ankyrin repeat"/>
    <property type="match status" value="2"/>
</dbReference>
<feature type="repeat" description="ANK" evidence="6">
    <location>
        <begin position="238"/>
        <end position="270"/>
    </location>
</feature>
<dbReference type="InterPro" id="IPR026591">
    <property type="entry name" value="Sirtuin_cat_small_dom_sf"/>
</dbReference>
<reference evidence="9 10" key="1">
    <citation type="journal article" date="2011" name="Genome Res.">
        <title>Phylogeny-wide analysis of social amoeba genomes highlights ancient origins for complex intercellular communication.</title>
        <authorList>
            <person name="Heidel A.J."/>
            <person name="Lawal H.M."/>
            <person name="Felder M."/>
            <person name="Schilde C."/>
            <person name="Helps N.R."/>
            <person name="Tunggal B."/>
            <person name="Rivero F."/>
            <person name="John U."/>
            <person name="Schleicher M."/>
            <person name="Eichinger L."/>
            <person name="Platzer M."/>
            <person name="Noegel A.A."/>
            <person name="Schaap P."/>
            <person name="Gloeckner G."/>
        </authorList>
    </citation>
    <scope>NUCLEOTIDE SEQUENCE [LARGE SCALE GENOMIC DNA]</scope>
    <source>
        <strain evidence="10">ATCC 26659 / Pp 5 / PN500</strain>
    </source>
</reference>
<dbReference type="Pfam" id="PF12796">
    <property type="entry name" value="Ank_2"/>
    <property type="match status" value="3"/>
</dbReference>
<feature type="repeat" description="ANK" evidence="6">
    <location>
        <begin position="377"/>
        <end position="412"/>
    </location>
</feature>
<dbReference type="Proteomes" id="UP000001396">
    <property type="component" value="Unassembled WGS sequence"/>
</dbReference>
<accession>D3BD20</accession>
<keyword evidence="3" id="KW-0677">Repeat</keyword>
<feature type="binding site" evidence="7">
    <location>
        <position position="608"/>
    </location>
    <ligand>
        <name>Zn(2+)</name>
        <dbReference type="ChEBI" id="CHEBI:29105"/>
    </ligand>
</feature>
<feature type="active site" description="Proton acceptor" evidence="7">
    <location>
        <position position="597"/>
    </location>
</feature>
<dbReference type="InterPro" id="IPR003000">
    <property type="entry name" value="Sirtuin"/>
</dbReference>
<dbReference type="GO" id="GO:0016740">
    <property type="term" value="F:transferase activity"/>
    <property type="evidence" value="ECO:0007669"/>
    <property type="project" value="UniProtKB-KW"/>
</dbReference>
<evidence type="ECO:0000256" key="5">
    <source>
        <dbReference type="ARBA" id="ARBA00023043"/>
    </source>
</evidence>
<gene>
    <name evidence="9" type="primary">sir2B</name>
    <name evidence="9" type="ORF">PPL_06400</name>
</gene>
<dbReference type="GO" id="GO:0046872">
    <property type="term" value="F:metal ion binding"/>
    <property type="evidence" value="ECO:0007669"/>
    <property type="project" value="UniProtKB-KW"/>
</dbReference>
<evidence type="ECO:0000256" key="7">
    <source>
        <dbReference type="PROSITE-ProRule" id="PRU00236"/>
    </source>
</evidence>
<feature type="binding site" evidence="7">
    <location>
        <position position="605"/>
    </location>
    <ligand>
        <name>Zn(2+)</name>
        <dbReference type="ChEBI" id="CHEBI:29105"/>
    </ligand>
</feature>
<evidence type="ECO:0000259" key="8">
    <source>
        <dbReference type="PROSITE" id="PS50305"/>
    </source>
</evidence>
<keyword evidence="10" id="KW-1185">Reference proteome</keyword>
<dbReference type="InParanoid" id="D3BD20"/>
<dbReference type="InterPro" id="IPR029035">
    <property type="entry name" value="DHS-like_NAD/FAD-binding_dom"/>
</dbReference>
<feature type="domain" description="Deacetylase sirtuin-type" evidence="8">
    <location>
        <begin position="471"/>
        <end position="716"/>
    </location>
</feature>
<evidence type="ECO:0000256" key="4">
    <source>
        <dbReference type="ARBA" id="ARBA00023027"/>
    </source>
</evidence>
<dbReference type="InterPro" id="IPR036770">
    <property type="entry name" value="Ankyrin_rpt-contain_sf"/>
</dbReference>
<dbReference type="AlphaFoldDB" id="D3BD20"/>
<comment type="similarity">
    <text evidence="1">Belongs to the sirtuin family.</text>
</comment>
<dbReference type="PROSITE" id="PS50088">
    <property type="entry name" value="ANK_REPEAT"/>
    <property type="match status" value="6"/>
</dbReference>
<feature type="binding site" evidence="7">
    <location>
        <position position="635"/>
    </location>
    <ligand>
        <name>Zn(2+)</name>
        <dbReference type="ChEBI" id="CHEBI:29105"/>
    </ligand>
</feature>
<feature type="repeat" description="ANK" evidence="6">
    <location>
        <begin position="338"/>
        <end position="376"/>
    </location>
</feature>
<keyword evidence="4" id="KW-0520">NAD</keyword>
<dbReference type="PRINTS" id="PR01415">
    <property type="entry name" value="ANKYRIN"/>
</dbReference>
<dbReference type="STRING" id="670386.D3BD20"/>
<dbReference type="SMART" id="SM00248">
    <property type="entry name" value="ANK"/>
    <property type="match status" value="9"/>
</dbReference>
<feature type="repeat" description="ANK" evidence="6">
    <location>
        <begin position="107"/>
        <end position="139"/>
    </location>
</feature>
<dbReference type="GeneID" id="31361882"/>
<dbReference type="SUPFAM" id="SSF52467">
    <property type="entry name" value="DHS-like NAD/FAD-binding domain"/>
    <property type="match status" value="1"/>
</dbReference>
<evidence type="ECO:0000313" key="10">
    <source>
        <dbReference type="Proteomes" id="UP000001396"/>
    </source>
</evidence>
<feature type="binding site" evidence="7">
    <location>
        <position position="630"/>
    </location>
    <ligand>
        <name>Zn(2+)</name>
        <dbReference type="ChEBI" id="CHEBI:29105"/>
    </ligand>
</feature>
<dbReference type="InterPro" id="IPR026590">
    <property type="entry name" value="Ssirtuin_cat_dom"/>
</dbReference>
<dbReference type="PANTHER" id="PTHR24166:SF48">
    <property type="entry name" value="PROTEIN VAPYRIN"/>
    <property type="match status" value="1"/>
</dbReference>
<sequence length="716" mass="79965">MDKKINQRKKITNPEIFKKMDSNLSVKIAATATSILLSTYLLKKLWVSKKKVTGADTDVSDTTTEEKFPKEWNDLLRYCYLEDYDSIFKLINEDRLTKSILEFTDNAKWNALHVAVSKGNHAIVDLLLQTDIDVNVQNDKGYTALHIASCNGFLEIVKSLLLKDNVDCLLTSSSLESVVYLATSNQYIDIVRLIFSYLDRLSKEQEGEEGKEGEEEEDELKKKKKNKKYQLVNQYNIHGSTPLHLSVLRKNLELMRLLLDSGAEVDAVKKDGSTALHIAAVVDFVEGIDLLMHSSANTKLLNRFGNTALHDACIKSNANAVRAILAYDRSLASLVDNDKSTALHLSCNLVTSTVDSHREVIEALLYAGADVNAADAGNATPLHILCCNSGEKANELIPLLLENGANPTLENISGWTPLHHCANLNNLEALKMLSDWCAKNQSEFLDTFDVNKKKIARSRDDNAAELEDRNAEKGEDRLKRIAHDIEVGKIKNIVFLTGAGISVSSGIPAYRTKDGIYNRSKTFQFSMDSLLDDPDAFYSGVKEYFYPVVTGEFKPSKAHEFIARLNERGLLLRNFTQNVDNLDEKAGIPEERIVHAHGSFLHWYCTGCGKEEKDLQSVWKEIGRGGTPICGNRPCREVLRPGVVFFGEPLPSYFHQRAISDLRDADLLIVMGSSLQVYPFGGLPNDIDPKRPRILINSEAVGPFRGKQEEVEILLS</sequence>
<evidence type="ECO:0000256" key="6">
    <source>
        <dbReference type="PROSITE-ProRule" id="PRU00023"/>
    </source>
</evidence>